<evidence type="ECO:0000256" key="2">
    <source>
        <dbReference type="ARBA" id="ARBA00022741"/>
    </source>
</evidence>
<keyword evidence="2" id="KW-0547">Nucleotide-binding</keyword>
<evidence type="ECO:0000313" key="6">
    <source>
        <dbReference type="Proteomes" id="UP000199602"/>
    </source>
</evidence>
<evidence type="ECO:0000259" key="4">
    <source>
        <dbReference type="PROSITE" id="PS50893"/>
    </source>
</evidence>
<dbReference type="OrthoDB" id="9809450at2"/>
<organism evidence="5 6">
    <name type="scientific">Desulfonauticus submarinus</name>
    <dbReference type="NCBI Taxonomy" id="206665"/>
    <lineage>
        <taxon>Bacteria</taxon>
        <taxon>Pseudomonadati</taxon>
        <taxon>Thermodesulfobacteriota</taxon>
        <taxon>Desulfovibrionia</taxon>
        <taxon>Desulfovibrionales</taxon>
        <taxon>Desulfonauticaceae</taxon>
        <taxon>Desulfonauticus</taxon>
    </lineage>
</organism>
<dbReference type="GO" id="GO:0016887">
    <property type="term" value="F:ATP hydrolysis activity"/>
    <property type="evidence" value="ECO:0007669"/>
    <property type="project" value="InterPro"/>
</dbReference>
<dbReference type="InterPro" id="IPR003439">
    <property type="entry name" value="ABC_transporter-like_ATP-bd"/>
</dbReference>
<proteinExistence type="predicted"/>
<keyword evidence="1" id="KW-0813">Transport</keyword>
<gene>
    <name evidence="5" type="ORF">SAMN04488516_10921</name>
</gene>
<dbReference type="SUPFAM" id="SSF52540">
    <property type="entry name" value="P-loop containing nucleoside triphosphate hydrolases"/>
    <property type="match status" value="1"/>
</dbReference>
<dbReference type="CDD" id="cd03257">
    <property type="entry name" value="ABC_NikE_OppD_transporters"/>
    <property type="match status" value="1"/>
</dbReference>
<dbReference type="FunFam" id="3.40.50.300:FF:000016">
    <property type="entry name" value="Oligopeptide ABC transporter ATP-binding component"/>
    <property type="match status" value="1"/>
</dbReference>
<dbReference type="PROSITE" id="PS00211">
    <property type="entry name" value="ABC_TRANSPORTER_1"/>
    <property type="match status" value="1"/>
</dbReference>
<dbReference type="NCBIfam" id="TIGR01727">
    <property type="entry name" value="oligo_HPY"/>
    <property type="match status" value="1"/>
</dbReference>
<protein>
    <submittedName>
        <fullName evidence="5">Peptide/nickel transport system ATP-binding protein</fullName>
    </submittedName>
</protein>
<dbReference type="EMBL" id="FNIN01000009">
    <property type="protein sequence ID" value="SDN85073.1"/>
    <property type="molecule type" value="Genomic_DNA"/>
</dbReference>
<dbReference type="PANTHER" id="PTHR43776">
    <property type="entry name" value="TRANSPORT ATP-BINDING PROTEIN"/>
    <property type="match status" value="1"/>
</dbReference>
<dbReference type="InterPro" id="IPR027417">
    <property type="entry name" value="P-loop_NTPase"/>
</dbReference>
<dbReference type="GO" id="GO:0005524">
    <property type="term" value="F:ATP binding"/>
    <property type="evidence" value="ECO:0007669"/>
    <property type="project" value="UniProtKB-KW"/>
</dbReference>
<reference evidence="5 6" key="1">
    <citation type="submission" date="2016-10" db="EMBL/GenBank/DDBJ databases">
        <authorList>
            <person name="de Groot N.N."/>
        </authorList>
    </citation>
    <scope>NUCLEOTIDE SEQUENCE [LARGE SCALE GENOMIC DNA]</scope>
    <source>
        <strain evidence="5 6">DSM 15269</strain>
    </source>
</reference>
<dbReference type="InterPro" id="IPR017871">
    <property type="entry name" value="ABC_transporter-like_CS"/>
</dbReference>
<dbReference type="Gene3D" id="3.40.50.300">
    <property type="entry name" value="P-loop containing nucleotide triphosphate hydrolases"/>
    <property type="match status" value="1"/>
</dbReference>
<keyword evidence="3 5" id="KW-0067">ATP-binding</keyword>
<sequence length="307" mass="34935">MLEIKNLSKTYEQKKFLKTTRLKVLTNINLYIKQGEIWGLVGESGSGKSTLARIIAGLEAPDTGSIVLENKTISFPRKSMPHIIQMVFQDPLSSLNPKQKIKNILDEPLKLNTNYPHKKRLQIIKSWLKNVNLLEESLEKYPHQFSGGQRQRIALARAFILQPKLIILDEPVSALDVSVQAQILLLLKQLQKQYKTTYLFISHDLAVIRYLATKVAVIYKGHILEQGLANEIFSSPAHPYTKLLLSCAPKLKGKISRILFKKHTKISSHQNICPFVDKCPVKKEQCLQNIPKSIQLSSTHSYVCLYK</sequence>
<keyword evidence="6" id="KW-1185">Reference proteome</keyword>
<dbReference type="Proteomes" id="UP000199602">
    <property type="component" value="Unassembled WGS sequence"/>
</dbReference>
<accession>A0A1H0ERZ1</accession>
<dbReference type="SMART" id="SM00382">
    <property type="entry name" value="AAA"/>
    <property type="match status" value="1"/>
</dbReference>
<dbReference type="InterPro" id="IPR003593">
    <property type="entry name" value="AAA+_ATPase"/>
</dbReference>
<evidence type="ECO:0000313" key="5">
    <source>
        <dbReference type="EMBL" id="SDN85073.1"/>
    </source>
</evidence>
<dbReference type="Pfam" id="PF00005">
    <property type="entry name" value="ABC_tran"/>
    <property type="match status" value="1"/>
</dbReference>
<dbReference type="RefSeq" id="WP_092065749.1">
    <property type="nucleotide sequence ID" value="NZ_FNIN01000009.1"/>
</dbReference>
<dbReference type="InterPro" id="IPR013563">
    <property type="entry name" value="Oligopep_ABC_C"/>
</dbReference>
<evidence type="ECO:0000256" key="1">
    <source>
        <dbReference type="ARBA" id="ARBA00022448"/>
    </source>
</evidence>
<name>A0A1H0ERZ1_9BACT</name>
<dbReference type="STRING" id="206665.SAMN04488516_10921"/>
<dbReference type="InterPro" id="IPR050319">
    <property type="entry name" value="ABC_transp_ATP-bind"/>
</dbReference>
<dbReference type="AlphaFoldDB" id="A0A1H0ERZ1"/>
<dbReference type="GO" id="GO:0015833">
    <property type="term" value="P:peptide transport"/>
    <property type="evidence" value="ECO:0007669"/>
    <property type="project" value="InterPro"/>
</dbReference>
<evidence type="ECO:0000256" key="3">
    <source>
        <dbReference type="ARBA" id="ARBA00022840"/>
    </source>
</evidence>
<feature type="domain" description="ABC transporter" evidence="4">
    <location>
        <begin position="2"/>
        <end position="245"/>
    </location>
</feature>
<dbReference type="GO" id="GO:0055085">
    <property type="term" value="P:transmembrane transport"/>
    <property type="evidence" value="ECO:0007669"/>
    <property type="project" value="UniProtKB-ARBA"/>
</dbReference>
<dbReference type="Pfam" id="PF08352">
    <property type="entry name" value="oligo_HPY"/>
    <property type="match status" value="1"/>
</dbReference>
<dbReference type="PROSITE" id="PS50893">
    <property type="entry name" value="ABC_TRANSPORTER_2"/>
    <property type="match status" value="1"/>
</dbReference>